<comment type="similarity">
    <text evidence="1">Belongs to the GMC oxidoreductase family.</text>
</comment>
<dbReference type="Proteomes" id="UP001595453">
    <property type="component" value="Unassembled WGS sequence"/>
</dbReference>
<reference evidence="8" key="1">
    <citation type="journal article" date="2019" name="Int. J. Syst. Evol. Microbiol.">
        <title>The Global Catalogue of Microorganisms (GCM) 10K type strain sequencing project: providing services to taxonomists for standard genome sequencing and annotation.</title>
        <authorList>
            <consortium name="The Broad Institute Genomics Platform"/>
            <consortium name="The Broad Institute Genome Sequencing Center for Infectious Disease"/>
            <person name="Wu L."/>
            <person name="Ma J."/>
        </authorList>
    </citation>
    <scope>NUCLEOTIDE SEQUENCE [LARGE SCALE GENOMIC DNA]</scope>
    <source>
        <strain evidence="8">KCTC 42730</strain>
    </source>
</reference>
<dbReference type="InterPro" id="IPR007867">
    <property type="entry name" value="GMC_OxRtase_C"/>
</dbReference>
<dbReference type="PANTHER" id="PTHR46056:SF12">
    <property type="entry name" value="LONG-CHAIN-ALCOHOL OXIDASE"/>
    <property type="match status" value="1"/>
</dbReference>
<dbReference type="InterPro" id="IPR036188">
    <property type="entry name" value="FAD/NAD-bd_sf"/>
</dbReference>
<dbReference type="SUPFAM" id="SSF51905">
    <property type="entry name" value="FAD/NAD(P)-binding domain"/>
    <property type="match status" value="1"/>
</dbReference>
<protein>
    <submittedName>
        <fullName evidence="7">GMC family oxidoreductase</fullName>
    </submittedName>
</protein>
<dbReference type="RefSeq" id="WP_377121463.1">
    <property type="nucleotide sequence ID" value="NZ_JBHRSD010000010.1"/>
</dbReference>
<dbReference type="SUPFAM" id="SSF54373">
    <property type="entry name" value="FAD-linked reductases, C-terminal domain"/>
    <property type="match status" value="1"/>
</dbReference>
<dbReference type="InterPro" id="IPR000172">
    <property type="entry name" value="GMC_OxRdtase_N"/>
</dbReference>
<evidence type="ECO:0000256" key="3">
    <source>
        <dbReference type="ARBA" id="ARBA00022827"/>
    </source>
</evidence>
<dbReference type="EMBL" id="JBHRSD010000010">
    <property type="protein sequence ID" value="MFC3031831.1"/>
    <property type="molecule type" value="Genomic_DNA"/>
</dbReference>
<evidence type="ECO:0000256" key="1">
    <source>
        <dbReference type="ARBA" id="ARBA00010790"/>
    </source>
</evidence>
<sequence>MTLEADIVIVGSGASGAAAAWSLSQDKNLRIVCLEQGQEQDATRYPSSKITWEIAKAHHSSFDPNIRKNDADYPIDNTSSPISLANFNGFGGSTILYSGHFPRFHPSDFKTKTLDSVGEDWPFCYEDLEPYFTVNEQMMGVAGLVGDPAYPEFDALLPPVPLGEGGRKLAQAFNDLQWHWWPSYSAINTKNHQNRGQCINLGPCNTGCAQGAKGSVDVTYWPKARLQGVQVLTESTVFNIALDDKGNAKGVEYFDKDGVQQFLAAKLVVLACSGAGTPRLLLQSRSSQYPNGLLNNYDVVGRNLMLHPLAYIEGVFDDPINSSIGPQGCSLLSQQFYETDASRDFVRGYTMHVLRGTPALETATTGFLTRRIPIGKGHHQAFSRLYNHNMGIAIISEDLAEPDNRIELDYQHLDKWGLPGIKVSYQLHDNTKKMLKHGIDRAKEVFTAAGAKVNSAFAPVKHAGWHIMGTARMGSDPTTSVVNQHGQAHAVKNLFIVDSSIFITAGAVNPVATAQALTLKICDGIRHNFTQWANHD</sequence>
<evidence type="ECO:0000259" key="6">
    <source>
        <dbReference type="Pfam" id="PF05199"/>
    </source>
</evidence>
<keyword evidence="2" id="KW-0285">Flavoprotein</keyword>
<name>A0ABV7CGZ4_9GAMM</name>
<organism evidence="7 8">
    <name type="scientific">Pseudoalteromonas fenneropenaei</name>
    <dbReference type="NCBI Taxonomy" id="1737459"/>
    <lineage>
        <taxon>Bacteria</taxon>
        <taxon>Pseudomonadati</taxon>
        <taxon>Pseudomonadota</taxon>
        <taxon>Gammaproteobacteria</taxon>
        <taxon>Alteromonadales</taxon>
        <taxon>Pseudoalteromonadaceae</taxon>
        <taxon>Pseudoalteromonas</taxon>
    </lineage>
</organism>
<dbReference type="PANTHER" id="PTHR46056">
    <property type="entry name" value="LONG-CHAIN-ALCOHOL OXIDASE"/>
    <property type="match status" value="1"/>
</dbReference>
<feature type="domain" description="Glucose-methanol-choline oxidoreductase N-terminal" evidence="5">
    <location>
        <begin position="192"/>
        <end position="308"/>
    </location>
</feature>
<evidence type="ECO:0000313" key="7">
    <source>
        <dbReference type="EMBL" id="MFC3031831.1"/>
    </source>
</evidence>
<dbReference type="Gene3D" id="3.50.50.60">
    <property type="entry name" value="FAD/NAD(P)-binding domain"/>
    <property type="match status" value="2"/>
</dbReference>
<proteinExistence type="inferred from homology"/>
<evidence type="ECO:0000259" key="5">
    <source>
        <dbReference type="Pfam" id="PF00732"/>
    </source>
</evidence>
<keyword evidence="8" id="KW-1185">Reference proteome</keyword>
<evidence type="ECO:0000256" key="4">
    <source>
        <dbReference type="ARBA" id="ARBA00023002"/>
    </source>
</evidence>
<gene>
    <name evidence="7" type="ORF">ACFOEE_04810</name>
</gene>
<accession>A0ABV7CGZ4</accession>
<comment type="caution">
    <text evidence="7">The sequence shown here is derived from an EMBL/GenBank/DDBJ whole genome shotgun (WGS) entry which is preliminary data.</text>
</comment>
<keyword evidence="4" id="KW-0560">Oxidoreductase</keyword>
<evidence type="ECO:0000256" key="2">
    <source>
        <dbReference type="ARBA" id="ARBA00022630"/>
    </source>
</evidence>
<dbReference type="Pfam" id="PF05199">
    <property type="entry name" value="GMC_oxred_C"/>
    <property type="match status" value="1"/>
</dbReference>
<dbReference type="Pfam" id="PF13450">
    <property type="entry name" value="NAD_binding_8"/>
    <property type="match status" value="1"/>
</dbReference>
<feature type="domain" description="Glucose-methanol-choline oxidoreductase C-terminal" evidence="6">
    <location>
        <begin position="402"/>
        <end position="517"/>
    </location>
</feature>
<dbReference type="Pfam" id="PF00732">
    <property type="entry name" value="GMC_oxred_N"/>
    <property type="match status" value="1"/>
</dbReference>
<evidence type="ECO:0000313" key="8">
    <source>
        <dbReference type="Proteomes" id="UP001595453"/>
    </source>
</evidence>
<keyword evidence="3" id="KW-0274">FAD</keyword>